<gene>
    <name evidence="1" type="ORF">Pc12g10660</name>
    <name evidence="1" type="ORF">PCH_Pc12g10660</name>
</gene>
<protein>
    <submittedName>
        <fullName evidence="1">Uncharacterized protein</fullName>
    </submittedName>
</protein>
<organism evidence="1 2">
    <name type="scientific">Penicillium rubens (strain ATCC 28089 / DSM 1075 / NRRL 1951 / Wisconsin 54-1255)</name>
    <name type="common">Penicillium chrysogenum</name>
    <dbReference type="NCBI Taxonomy" id="500485"/>
    <lineage>
        <taxon>Eukaryota</taxon>
        <taxon>Fungi</taxon>
        <taxon>Dikarya</taxon>
        <taxon>Ascomycota</taxon>
        <taxon>Pezizomycotina</taxon>
        <taxon>Eurotiomycetes</taxon>
        <taxon>Eurotiomycetidae</taxon>
        <taxon>Eurotiales</taxon>
        <taxon>Aspergillaceae</taxon>
        <taxon>Penicillium</taxon>
        <taxon>Penicillium chrysogenum species complex</taxon>
    </lineage>
</organism>
<sequence length="169" mass="18905">MARFISQPNLPTPISFMIWMVRHGHRSCRTVLAPTSDCSGYEKAAKGPLEDNCLHPPSSYIVFQCSVSFVTSQLFRVVPTRPGSEYSSNIVHPLTFHLPAHLPEASPGGRPIVDAPSMNVERFRPEVKVKGRLLIVCNRRNPFPLIRQFMSVENTTDKPSNIIVSAHIK</sequence>
<dbReference type="AlphaFoldDB" id="B6H0S4"/>
<reference evidence="1 2" key="1">
    <citation type="journal article" date="2008" name="Nat. Biotechnol.">
        <title>Genome sequencing and analysis of the filamentous fungus Penicillium chrysogenum.</title>
        <authorList>
            <person name="van den Berg M.A."/>
            <person name="Albang R."/>
            <person name="Albermann K."/>
            <person name="Badger J.H."/>
            <person name="Daran J.-M."/>
            <person name="Driessen A.J.M."/>
            <person name="Garcia-Estrada C."/>
            <person name="Fedorova N.D."/>
            <person name="Harris D.M."/>
            <person name="Heijne W.H.M."/>
            <person name="Joardar V.S."/>
            <person name="Kiel J.A.K.W."/>
            <person name="Kovalchuk A."/>
            <person name="Martin J.F."/>
            <person name="Nierman W.C."/>
            <person name="Nijland J.G."/>
            <person name="Pronk J.T."/>
            <person name="Roubos J.A."/>
            <person name="van der Klei I.J."/>
            <person name="van Peij N.N.M.E."/>
            <person name="Veenhuis M."/>
            <person name="von Doehren H."/>
            <person name="Wagner C."/>
            <person name="Wortman J.R."/>
            <person name="Bovenberg R.A.L."/>
        </authorList>
    </citation>
    <scope>NUCLEOTIDE SEQUENCE [LARGE SCALE GENOMIC DNA]</scope>
    <source>
        <strain evidence="2">ATCC 28089 / DSM 1075 / NRRL 1951 / Wisconsin 54-1255</strain>
    </source>
</reference>
<evidence type="ECO:0000313" key="2">
    <source>
        <dbReference type="Proteomes" id="UP000000724"/>
    </source>
</evidence>
<name>B6H0S4_PENRW</name>
<keyword evidence="2" id="KW-1185">Reference proteome</keyword>
<proteinExistence type="predicted"/>
<dbReference type="EMBL" id="AM920427">
    <property type="protein sequence ID" value="CAP80693.1"/>
    <property type="molecule type" value="Genomic_DNA"/>
</dbReference>
<accession>B6H0S4</accession>
<dbReference type="VEuPathDB" id="FungiDB:PCH_Pc12g10660"/>
<dbReference type="Proteomes" id="UP000000724">
    <property type="component" value="Contig Pc00c12"/>
</dbReference>
<dbReference type="HOGENOM" id="CLU_1579044_0_0_1"/>
<evidence type="ECO:0000313" key="1">
    <source>
        <dbReference type="EMBL" id="CAP80693.1"/>
    </source>
</evidence>
<dbReference type="OMA" id="PLEDNCL"/>